<evidence type="ECO:0000256" key="3">
    <source>
        <dbReference type="ARBA" id="ARBA00022771"/>
    </source>
</evidence>
<keyword evidence="1" id="KW-0479">Metal-binding</keyword>
<dbReference type="Pfam" id="PF03107">
    <property type="entry name" value="C1_2"/>
    <property type="match status" value="6"/>
</dbReference>
<dbReference type="AlphaFoldDB" id="A0A6D2HH17"/>
<keyword evidence="7" id="KW-1185">Reference proteome</keyword>
<feature type="domain" description="Zinc finger PHD-type" evidence="5">
    <location>
        <begin position="383"/>
        <end position="451"/>
    </location>
</feature>
<dbReference type="SMART" id="SM00249">
    <property type="entry name" value="PHD"/>
    <property type="match status" value="3"/>
</dbReference>
<organism evidence="6 7">
    <name type="scientific">Microthlaspi erraticum</name>
    <dbReference type="NCBI Taxonomy" id="1685480"/>
    <lineage>
        <taxon>Eukaryota</taxon>
        <taxon>Viridiplantae</taxon>
        <taxon>Streptophyta</taxon>
        <taxon>Embryophyta</taxon>
        <taxon>Tracheophyta</taxon>
        <taxon>Spermatophyta</taxon>
        <taxon>Magnoliopsida</taxon>
        <taxon>eudicotyledons</taxon>
        <taxon>Gunneridae</taxon>
        <taxon>Pentapetalae</taxon>
        <taxon>rosids</taxon>
        <taxon>malvids</taxon>
        <taxon>Brassicales</taxon>
        <taxon>Brassicaceae</taxon>
        <taxon>Coluteocarpeae</taxon>
        <taxon>Microthlaspi</taxon>
    </lineage>
</organism>
<keyword evidence="3" id="KW-0863">Zinc-finger</keyword>
<evidence type="ECO:0000313" key="6">
    <source>
        <dbReference type="EMBL" id="CAA7014049.1"/>
    </source>
</evidence>
<evidence type="ECO:0000256" key="2">
    <source>
        <dbReference type="ARBA" id="ARBA00022737"/>
    </source>
</evidence>
<dbReference type="InterPro" id="IPR004146">
    <property type="entry name" value="DC1"/>
</dbReference>
<dbReference type="EMBL" id="CACVBM020000088">
    <property type="protein sequence ID" value="CAA7014049.1"/>
    <property type="molecule type" value="Genomic_DNA"/>
</dbReference>
<dbReference type="OrthoDB" id="1884766at2759"/>
<reference evidence="6" key="1">
    <citation type="submission" date="2020-01" db="EMBL/GenBank/DDBJ databases">
        <authorList>
            <person name="Mishra B."/>
        </authorList>
    </citation>
    <scope>NUCLEOTIDE SEQUENCE [LARGE SCALE GENOMIC DNA]</scope>
</reference>
<keyword evidence="2" id="KW-0677">Repeat</keyword>
<dbReference type="GO" id="GO:0008270">
    <property type="term" value="F:zinc ion binding"/>
    <property type="evidence" value="ECO:0007669"/>
    <property type="project" value="UniProtKB-KW"/>
</dbReference>
<gene>
    <name evidence="6" type="ORF">MERR_LOCUS1283</name>
</gene>
<accession>A0A6D2HH17</accession>
<sequence>MEKDATGYPDEINHHWHIKHPLRILEDTSETGVVCLSCGKLIVEEAKKNEEKKKKKENKCYGCNTCGDFSLHLDCATNPPLHVVDRPETHEHPLVVDRPKTHEHPLNLIPREVSFTCNACGTKGNVSPYVCISCSFMIHTRCSNLPRVIRINRHPHRLSHTFSLGSEKKLDCGVCRKGIDGRYGAYSSSQDGFAVHTGHEEHDLRLTNTKDDHVIDDKRCNACSFHVFRGLSYKCVDCDDFILHRKCARLYRKIRIPLHQHTLTLFYKGGEVFNCAACDHNSTGFRYSCSECDFHFDTQCVSINDPFKYGGHLHPLYLLPSEDNMKCGACDQNTSRQMMLGCVKCSFGLCFACATLPSIIHYEDDPHPFALNHGENASASEYWCDSCEQQVNPHKNFYECLSCGTIVHTNCALGGSFRNLRLGASFNSDGYKRTLVPKDNQATQPFCRQCISRHGRSILMSCSGDDDDITYYCSTCYLSRKKTQTIDKS</sequence>
<evidence type="ECO:0000259" key="5">
    <source>
        <dbReference type="SMART" id="SM00249"/>
    </source>
</evidence>
<evidence type="ECO:0000313" key="7">
    <source>
        <dbReference type="Proteomes" id="UP000467841"/>
    </source>
</evidence>
<comment type="caution">
    <text evidence="6">The sequence shown here is derived from an EMBL/GenBank/DDBJ whole genome shotgun (WGS) entry which is preliminary data.</text>
</comment>
<proteinExistence type="predicted"/>
<dbReference type="InterPro" id="IPR053192">
    <property type="entry name" value="Vacuole_Formation_Reg"/>
</dbReference>
<protein>
    <recommendedName>
        <fullName evidence="5">Zinc finger PHD-type domain-containing protein</fullName>
    </recommendedName>
</protein>
<feature type="domain" description="Zinc finger PHD-type" evidence="5">
    <location>
        <begin position="274"/>
        <end position="331"/>
    </location>
</feature>
<dbReference type="InterPro" id="IPR046349">
    <property type="entry name" value="C1-like_sf"/>
</dbReference>
<feature type="domain" description="Zinc finger PHD-type" evidence="5">
    <location>
        <begin position="34"/>
        <end position="121"/>
    </location>
</feature>
<dbReference type="SUPFAM" id="SSF57889">
    <property type="entry name" value="Cysteine-rich domain"/>
    <property type="match status" value="3"/>
</dbReference>
<dbReference type="PANTHER" id="PTHR32410:SF211">
    <property type="entry name" value="CYSTEINE_HISTIDINE-RICH C1 DOMAIN FAMILY PROTEIN"/>
    <property type="match status" value="1"/>
</dbReference>
<dbReference type="PANTHER" id="PTHR32410">
    <property type="entry name" value="CYSTEINE/HISTIDINE-RICH C1 DOMAIN FAMILY PROTEIN"/>
    <property type="match status" value="1"/>
</dbReference>
<name>A0A6D2HH17_9BRAS</name>
<evidence type="ECO:0000256" key="1">
    <source>
        <dbReference type="ARBA" id="ARBA00022723"/>
    </source>
</evidence>
<dbReference type="Proteomes" id="UP000467841">
    <property type="component" value="Unassembled WGS sequence"/>
</dbReference>
<evidence type="ECO:0000256" key="4">
    <source>
        <dbReference type="ARBA" id="ARBA00022833"/>
    </source>
</evidence>
<keyword evidence="4" id="KW-0862">Zinc</keyword>
<dbReference type="InterPro" id="IPR001965">
    <property type="entry name" value="Znf_PHD"/>
</dbReference>